<dbReference type="HAMAP" id="MF_00524">
    <property type="entry name" value="Glucokinase"/>
    <property type="match status" value="1"/>
</dbReference>
<dbReference type="EC" id="2.7.1.2" evidence="3"/>
<evidence type="ECO:0000313" key="6">
    <source>
        <dbReference type="Proteomes" id="UP001359308"/>
    </source>
</evidence>
<organism evidence="5 6">
    <name type="scientific">Methylococcus capsulatus</name>
    <dbReference type="NCBI Taxonomy" id="414"/>
    <lineage>
        <taxon>Bacteria</taxon>
        <taxon>Pseudomonadati</taxon>
        <taxon>Pseudomonadota</taxon>
        <taxon>Gammaproteobacteria</taxon>
        <taxon>Methylococcales</taxon>
        <taxon>Methylococcaceae</taxon>
        <taxon>Methylococcus</taxon>
    </lineage>
</organism>
<evidence type="ECO:0000256" key="1">
    <source>
        <dbReference type="ARBA" id="ARBA00022679"/>
    </source>
</evidence>
<dbReference type="GO" id="GO:0004340">
    <property type="term" value="F:glucokinase activity"/>
    <property type="evidence" value="ECO:0007669"/>
    <property type="project" value="UniProtKB-EC"/>
</dbReference>
<dbReference type="Gene3D" id="3.40.367.20">
    <property type="match status" value="1"/>
</dbReference>
<dbReference type="SUPFAM" id="SSF53067">
    <property type="entry name" value="Actin-like ATPase domain"/>
    <property type="match status" value="1"/>
</dbReference>
<dbReference type="CDD" id="cd24008">
    <property type="entry name" value="ASKHA_NBD_GLK"/>
    <property type="match status" value="1"/>
</dbReference>
<comment type="caution">
    <text evidence="3">Lacks conserved residue(s) required for the propagation of feature annotation.</text>
</comment>
<evidence type="ECO:0000256" key="2">
    <source>
        <dbReference type="ARBA" id="ARBA00022777"/>
    </source>
</evidence>
<dbReference type="PANTHER" id="PTHR47363">
    <property type="entry name" value="GLUCOKINASE"/>
    <property type="match status" value="1"/>
</dbReference>
<reference evidence="5 6" key="1">
    <citation type="submission" date="2022-09" db="EMBL/GenBank/DDBJ databases">
        <authorList>
            <person name="Giprobiosintez L."/>
        </authorList>
    </citation>
    <scope>NUCLEOTIDE SEQUENCE [LARGE SCALE GENOMIC DNA]</scope>
    <source>
        <strain evidence="6">VKPM-B-12549 (GBS-15)</strain>
    </source>
</reference>
<evidence type="ECO:0000256" key="3">
    <source>
        <dbReference type="HAMAP-Rule" id="MF_00524"/>
    </source>
</evidence>
<dbReference type="Pfam" id="PF02685">
    <property type="entry name" value="Glucokinase"/>
    <property type="match status" value="1"/>
</dbReference>
<keyword evidence="6" id="KW-1185">Reference proteome</keyword>
<dbReference type="InterPro" id="IPR003836">
    <property type="entry name" value="Glucokinase"/>
</dbReference>
<dbReference type="Gene3D" id="3.30.420.40">
    <property type="match status" value="1"/>
</dbReference>
<comment type="similarity">
    <text evidence="3 4">Belongs to the bacterial glucokinase family.</text>
</comment>
<proteinExistence type="inferred from homology"/>
<name>A0ABZ2F4R9_METCP</name>
<evidence type="ECO:0000313" key="5">
    <source>
        <dbReference type="EMBL" id="WWF02212.1"/>
    </source>
</evidence>
<keyword evidence="3" id="KW-0324">Glycolysis</keyword>
<keyword evidence="3" id="KW-0547">Nucleotide-binding</keyword>
<dbReference type="InterPro" id="IPR043129">
    <property type="entry name" value="ATPase_NBD"/>
</dbReference>
<protein>
    <recommendedName>
        <fullName evidence="3">Glucokinase</fullName>
        <ecNumber evidence="3">2.7.1.2</ecNumber>
    </recommendedName>
    <alternativeName>
        <fullName evidence="3">Glucose kinase</fullName>
    </alternativeName>
</protein>
<evidence type="ECO:0000256" key="4">
    <source>
        <dbReference type="RuleBase" id="RU004046"/>
    </source>
</evidence>
<sequence length="336" mass="35313">MNGVKSVLLAGDIGATKTVLGLFDCWDDRLVCLSEAVFASADYASLEAVVAEFLQGEGGQIPEVACFGVPGPVSEGRCEITNLPWVLSEQELAAATGVKAVRLLNDVQAMALGMLYRLGEGDWVELNPHATRSRPGNIAVIAAGTGLGEAILYWDGKRYHALPTEGGHSDFAPNGMLEEGLLTFLRDRFCGHVSYERILSGSGLANLYDYLRHAGVAPETEALHAALASAPDRAPIITEWALERRDPLCTAVLELFVAIYGAEAGNLALKSLALGGVVLGGGIAPKILPLLQEGRFMAAFTAKGRLSSLLGGLPVRVAIHPHPALLGAAHAATAML</sequence>
<accession>A0ABZ2F4R9</accession>
<keyword evidence="3" id="KW-0067">ATP-binding</keyword>
<dbReference type="EMBL" id="CP104311">
    <property type="protein sequence ID" value="WWF02212.1"/>
    <property type="molecule type" value="Genomic_DNA"/>
</dbReference>
<dbReference type="Proteomes" id="UP001359308">
    <property type="component" value="Chromosome"/>
</dbReference>
<keyword evidence="2 3" id="KW-0418">Kinase</keyword>
<keyword evidence="3" id="KW-0963">Cytoplasm</keyword>
<keyword evidence="1 3" id="KW-0808">Transferase</keyword>
<comment type="subcellular location">
    <subcellularLocation>
        <location evidence="3">Cytoplasm</location>
    </subcellularLocation>
</comment>
<comment type="catalytic activity">
    <reaction evidence="3">
        <text>D-glucose + ATP = D-glucose 6-phosphate + ADP + H(+)</text>
        <dbReference type="Rhea" id="RHEA:17825"/>
        <dbReference type="ChEBI" id="CHEBI:4167"/>
        <dbReference type="ChEBI" id="CHEBI:15378"/>
        <dbReference type="ChEBI" id="CHEBI:30616"/>
        <dbReference type="ChEBI" id="CHEBI:61548"/>
        <dbReference type="ChEBI" id="CHEBI:456216"/>
        <dbReference type="EC" id="2.7.1.2"/>
    </reaction>
</comment>
<dbReference type="PANTHER" id="PTHR47363:SF1">
    <property type="entry name" value="GLUCOKINASE"/>
    <property type="match status" value="1"/>
</dbReference>
<gene>
    <name evidence="3 5" type="primary">glk</name>
    <name evidence="5" type="ORF">N4J17_00875</name>
</gene>
<dbReference type="NCBIfam" id="TIGR00749">
    <property type="entry name" value="glk"/>
    <property type="match status" value="1"/>
</dbReference>